<evidence type="ECO:0000313" key="4">
    <source>
        <dbReference type="Proteomes" id="UP000002016"/>
    </source>
</evidence>
<evidence type="ECO:0000313" key="3">
    <source>
        <dbReference type="EMBL" id="ABV34146.1"/>
    </source>
</evidence>
<dbReference type="Proteomes" id="UP000002016">
    <property type="component" value="Chromosome"/>
</dbReference>
<feature type="transmembrane region" description="Helical" evidence="1">
    <location>
        <begin position="12"/>
        <end position="30"/>
    </location>
</feature>
<evidence type="ECO:0000256" key="1">
    <source>
        <dbReference type="SAM" id="Phobius"/>
    </source>
</evidence>
<name>A8F7L2_PSELT</name>
<gene>
    <name evidence="3" type="ordered locus">Tlet_1592</name>
</gene>
<accession>A8F7L2</accession>
<dbReference type="GO" id="GO:0000270">
    <property type="term" value="P:peptidoglycan metabolic process"/>
    <property type="evidence" value="ECO:0007669"/>
    <property type="project" value="TreeGrafter"/>
</dbReference>
<feature type="domain" description="DUF218" evidence="2">
    <location>
        <begin position="76"/>
        <end position="238"/>
    </location>
</feature>
<dbReference type="PANTHER" id="PTHR30336">
    <property type="entry name" value="INNER MEMBRANE PROTEIN, PROBABLE PERMEASE"/>
    <property type="match status" value="1"/>
</dbReference>
<protein>
    <recommendedName>
        <fullName evidence="2">DUF218 domain-containing protein</fullName>
    </recommendedName>
</protein>
<reference evidence="3 4" key="1">
    <citation type="submission" date="2007-08" db="EMBL/GenBank/DDBJ databases">
        <title>Complete sequence of Thermotoga lettingae TMO.</title>
        <authorList>
            <consortium name="US DOE Joint Genome Institute"/>
            <person name="Copeland A."/>
            <person name="Lucas S."/>
            <person name="Lapidus A."/>
            <person name="Barry K."/>
            <person name="Glavina del Rio T."/>
            <person name="Dalin E."/>
            <person name="Tice H."/>
            <person name="Pitluck S."/>
            <person name="Foster B."/>
            <person name="Bruce D."/>
            <person name="Schmutz J."/>
            <person name="Larimer F."/>
            <person name="Land M."/>
            <person name="Hauser L."/>
            <person name="Kyrpides N."/>
            <person name="Mikhailova N."/>
            <person name="Nelson K."/>
            <person name="Gogarten J.P."/>
            <person name="Noll K."/>
            <person name="Richardson P."/>
        </authorList>
    </citation>
    <scope>NUCLEOTIDE SEQUENCE [LARGE SCALE GENOMIC DNA]</scope>
    <source>
        <strain evidence="4">ATCC BAA-301 / DSM 14385 / NBRC 107922 / TMO</strain>
    </source>
</reference>
<reference evidence="3 4" key="2">
    <citation type="journal article" date="2009" name="Proc. Natl. Acad. Sci. U.S.A.">
        <title>On the chimeric nature, thermophilic origin, and phylogenetic placement of the Thermotogales.</title>
        <authorList>
            <person name="Zhaxybayeva O."/>
            <person name="Swithers K.S."/>
            <person name="Lapierre P."/>
            <person name="Fournier G.P."/>
            <person name="Bickhart D.M."/>
            <person name="DeBoy R.T."/>
            <person name="Nelson K.E."/>
            <person name="Nesbo C.L."/>
            <person name="Doolittle W.F."/>
            <person name="Gogarten J.P."/>
            <person name="Noll K.M."/>
        </authorList>
    </citation>
    <scope>NUCLEOTIDE SEQUENCE [LARGE SCALE GENOMIC DNA]</scope>
    <source>
        <strain evidence="4">ATCC BAA-301 / DSM 14385 / NBRC 107922 / TMO</strain>
    </source>
</reference>
<keyword evidence="1" id="KW-1133">Transmembrane helix</keyword>
<feature type="transmembrane region" description="Helical" evidence="1">
    <location>
        <begin position="37"/>
        <end position="63"/>
    </location>
</feature>
<dbReference type="HOGENOM" id="CLU_053514_3_0_0"/>
<dbReference type="GO" id="GO:0043164">
    <property type="term" value="P:Gram-negative-bacterium-type cell wall biogenesis"/>
    <property type="evidence" value="ECO:0007669"/>
    <property type="project" value="TreeGrafter"/>
</dbReference>
<keyword evidence="1" id="KW-0472">Membrane</keyword>
<sequence>MIIFQKVVEAFLLPPGFFVTLFLLIGILQFKKSRNTAIFMIFLALCFYFFSSGLGALTLVLPLERSYEISIPKKIDAVVVLGGGIVKTPNGYQPSQSSIVRLLEGVRIAKDFDSFLIISGGMLPLLNQPPEAVVMRDLAISLGFPAEAIIIEPDAKTTFENAIFTSQICREKGFQNVVVVTSAIHMKRAIYSFSKARFTVHPCPTGYLYNHSKLGWSDYLPNRDALTANLWAIHEIIGILWYRFK</sequence>
<dbReference type="KEGG" id="tle:Tlet_1592"/>
<dbReference type="CDD" id="cd06259">
    <property type="entry name" value="YdcF-like"/>
    <property type="match status" value="1"/>
</dbReference>
<evidence type="ECO:0000259" key="2">
    <source>
        <dbReference type="Pfam" id="PF02698"/>
    </source>
</evidence>
<dbReference type="InterPro" id="IPR051599">
    <property type="entry name" value="Cell_Envelope_Assoc"/>
</dbReference>
<keyword evidence="1" id="KW-0812">Transmembrane</keyword>
<dbReference type="eggNOG" id="COG1434">
    <property type="taxonomic scope" value="Bacteria"/>
</dbReference>
<dbReference type="InterPro" id="IPR014729">
    <property type="entry name" value="Rossmann-like_a/b/a_fold"/>
</dbReference>
<dbReference type="InterPro" id="IPR003848">
    <property type="entry name" value="DUF218"/>
</dbReference>
<dbReference type="GO" id="GO:0005886">
    <property type="term" value="C:plasma membrane"/>
    <property type="evidence" value="ECO:0007669"/>
    <property type="project" value="TreeGrafter"/>
</dbReference>
<dbReference type="EMBL" id="CP000812">
    <property type="protein sequence ID" value="ABV34146.1"/>
    <property type="molecule type" value="Genomic_DNA"/>
</dbReference>
<keyword evidence="4" id="KW-1185">Reference proteome</keyword>
<dbReference type="PANTHER" id="PTHR30336:SF4">
    <property type="entry name" value="ENVELOPE BIOGENESIS FACTOR ELYC"/>
    <property type="match status" value="1"/>
</dbReference>
<proteinExistence type="predicted"/>
<dbReference type="RefSeq" id="WP_012003622.1">
    <property type="nucleotide sequence ID" value="NC_009828.1"/>
</dbReference>
<dbReference type="Pfam" id="PF02698">
    <property type="entry name" value="DUF218"/>
    <property type="match status" value="1"/>
</dbReference>
<dbReference type="AlphaFoldDB" id="A8F7L2"/>
<dbReference type="STRING" id="416591.Tlet_1592"/>
<dbReference type="Gene3D" id="3.40.50.620">
    <property type="entry name" value="HUPs"/>
    <property type="match status" value="1"/>
</dbReference>
<organism evidence="3 4">
    <name type="scientific">Pseudothermotoga lettingae (strain ATCC BAA-301 / DSM 14385 / NBRC 107922 / TMO)</name>
    <name type="common">Thermotoga lettingae</name>
    <dbReference type="NCBI Taxonomy" id="416591"/>
    <lineage>
        <taxon>Bacteria</taxon>
        <taxon>Thermotogati</taxon>
        <taxon>Thermotogota</taxon>
        <taxon>Thermotogae</taxon>
        <taxon>Thermotogales</taxon>
        <taxon>Thermotogaceae</taxon>
        <taxon>Pseudothermotoga</taxon>
    </lineage>
</organism>
<dbReference type="OrthoDB" id="9782395at2"/>